<dbReference type="Gene3D" id="1.10.260.40">
    <property type="entry name" value="lambda repressor-like DNA-binding domains"/>
    <property type="match status" value="1"/>
</dbReference>
<dbReference type="PANTHER" id="PTHR35010:SF2">
    <property type="entry name" value="BLL4672 PROTEIN"/>
    <property type="match status" value="1"/>
</dbReference>
<feature type="domain" description="HTH cro/C1-type" evidence="1">
    <location>
        <begin position="23"/>
        <end position="95"/>
    </location>
</feature>
<dbReference type="EMBL" id="SHKR01000012">
    <property type="protein sequence ID" value="RZU16377.1"/>
    <property type="molecule type" value="Genomic_DNA"/>
</dbReference>
<reference evidence="2 3" key="1">
    <citation type="journal article" date="2015" name="Stand. Genomic Sci.">
        <title>Genomic Encyclopedia of Bacterial and Archaeal Type Strains, Phase III: the genomes of soil and plant-associated and newly described type strains.</title>
        <authorList>
            <person name="Whitman W.B."/>
            <person name="Woyke T."/>
            <person name="Klenk H.P."/>
            <person name="Zhou Y."/>
            <person name="Lilburn T.G."/>
            <person name="Beck B.J."/>
            <person name="De Vos P."/>
            <person name="Vandamme P."/>
            <person name="Eisen J.A."/>
            <person name="Garrity G."/>
            <person name="Hugenholtz P."/>
            <person name="Kyrpides N.C."/>
        </authorList>
    </citation>
    <scope>NUCLEOTIDE SEQUENCE [LARGE SCALE GENOMIC DNA]</scope>
    <source>
        <strain evidence="2 3">VKM Ac-2540</strain>
    </source>
</reference>
<dbReference type="PANTHER" id="PTHR35010">
    <property type="entry name" value="BLL4672 PROTEIN-RELATED"/>
    <property type="match status" value="1"/>
</dbReference>
<dbReference type="Pfam" id="PF17765">
    <property type="entry name" value="MLTR_LBD"/>
    <property type="match status" value="1"/>
</dbReference>
<dbReference type="InterPro" id="IPR041413">
    <property type="entry name" value="MLTR_LBD"/>
</dbReference>
<comment type="caution">
    <text evidence="2">The sequence shown here is derived from an EMBL/GenBank/DDBJ whole genome shotgun (WGS) entry which is preliminary data.</text>
</comment>
<dbReference type="InterPro" id="IPR001387">
    <property type="entry name" value="Cro/C1-type_HTH"/>
</dbReference>
<organism evidence="2 3">
    <name type="scientific">Kribbella rubisoli</name>
    <dbReference type="NCBI Taxonomy" id="3075929"/>
    <lineage>
        <taxon>Bacteria</taxon>
        <taxon>Bacillati</taxon>
        <taxon>Actinomycetota</taxon>
        <taxon>Actinomycetes</taxon>
        <taxon>Propionibacteriales</taxon>
        <taxon>Kribbellaceae</taxon>
        <taxon>Kribbella</taxon>
    </lineage>
</organism>
<dbReference type="OrthoDB" id="3212310at2"/>
<evidence type="ECO:0000313" key="3">
    <source>
        <dbReference type="Proteomes" id="UP000292027"/>
    </source>
</evidence>
<dbReference type="Pfam" id="PF13560">
    <property type="entry name" value="HTH_31"/>
    <property type="match status" value="1"/>
</dbReference>
<dbReference type="SMART" id="SM00530">
    <property type="entry name" value="HTH_XRE"/>
    <property type="match status" value="1"/>
</dbReference>
<dbReference type="GO" id="GO:0003677">
    <property type="term" value="F:DNA binding"/>
    <property type="evidence" value="ECO:0007669"/>
    <property type="project" value="InterPro"/>
</dbReference>
<dbReference type="SUPFAM" id="SSF47413">
    <property type="entry name" value="lambda repressor-like DNA-binding domains"/>
    <property type="match status" value="1"/>
</dbReference>
<keyword evidence="3" id="KW-1185">Reference proteome</keyword>
<gene>
    <name evidence="2" type="ORF">EV645_3935</name>
</gene>
<evidence type="ECO:0000259" key="1">
    <source>
        <dbReference type="SMART" id="SM00530"/>
    </source>
</evidence>
<name>A0A4Q7X0I9_9ACTN</name>
<evidence type="ECO:0000313" key="2">
    <source>
        <dbReference type="EMBL" id="RZU16377.1"/>
    </source>
</evidence>
<dbReference type="Gene3D" id="3.30.450.180">
    <property type="match status" value="1"/>
</dbReference>
<dbReference type="Proteomes" id="UP000292027">
    <property type="component" value="Unassembled WGS sequence"/>
</dbReference>
<proteinExistence type="predicted"/>
<protein>
    <submittedName>
        <fullName evidence="2">Helix-turn-helix protein</fullName>
    </submittedName>
</protein>
<dbReference type="AlphaFoldDB" id="A0A4Q7X0I9"/>
<accession>A0A4Q7X0I9</accession>
<dbReference type="InterPro" id="IPR010982">
    <property type="entry name" value="Lambda_DNA-bd_dom_sf"/>
</dbReference>
<sequence>MPLAARSAQLIDEQSRRRELASFLRSRRERISPEQAGLPLTGRRRTPGLRREEVAHLAGMGVTWYTWLEQGRDIKVSEQVLAAVAGTLRLDSYERAHLYALAGHPAPLRGRDSADIPSALLAMMRQLEPIPAVLINARFDLLAFNRTYERLVGDVADLPFEDRNLLVLMFTSPRWRTTLLDWEDAAARLVGRLRSGMAEHAAESEWKWLVRRLREESPDFERLWEQHEVRGPENFTKRFLHPEVGLLSMDYTQLSFGERSAIKLATYTPVDDETWSKMMLLQENIQTSMVSRAEQRPT</sequence>